<dbReference type="AlphaFoldDB" id="A0A059CZ59"/>
<evidence type="ECO:0000313" key="1">
    <source>
        <dbReference type="EMBL" id="KCW83255.1"/>
    </source>
</evidence>
<dbReference type="Gramene" id="KCW83255">
    <property type="protein sequence ID" value="KCW83255"/>
    <property type="gene ID" value="EUGRSUZ_B00194"/>
</dbReference>
<dbReference type="EMBL" id="KK198754">
    <property type="protein sequence ID" value="KCW83255.1"/>
    <property type="molecule type" value="Genomic_DNA"/>
</dbReference>
<protein>
    <submittedName>
        <fullName evidence="1">Uncharacterized protein</fullName>
    </submittedName>
</protein>
<gene>
    <name evidence="1" type="ORF">EUGRSUZ_B00194</name>
</gene>
<reference evidence="1" key="1">
    <citation type="submission" date="2013-07" db="EMBL/GenBank/DDBJ databases">
        <title>The genome of Eucalyptus grandis.</title>
        <authorList>
            <person name="Schmutz J."/>
            <person name="Hayes R."/>
            <person name="Myburg A."/>
            <person name="Tuskan G."/>
            <person name="Grattapaglia D."/>
            <person name="Rokhsar D.S."/>
        </authorList>
    </citation>
    <scope>NUCLEOTIDE SEQUENCE</scope>
    <source>
        <tissue evidence="1">Leaf extractions</tissue>
    </source>
</reference>
<name>A0A059CZ59_EUCGR</name>
<accession>A0A059CZ59</accession>
<organism evidence="1">
    <name type="scientific">Eucalyptus grandis</name>
    <name type="common">Flooded gum</name>
    <dbReference type="NCBI Taxonomy" id="71139"/>
    <lineage>
        <taxon>Eukaryota</taxon>
        <taxon>Viridiplantae</taxon>
        <taxon>Streptophyta</taxon>
        <taxon>Embryophyta</taxon>
        <taxon>Tracheophyta</taxon>
        <taxon>Spermatophyta</taxon>
        <taxon>Magnoliopsida</taxon>
        <taxon>eudicotyledons</taxon>
        <taxon>Gunneridae</taxon>
        <taxon>Pentapetalae</taxon>
        <taxon>rosids</taxon>
        <taxon>malvids</taxon>
        <taxon>Myrtales</taxon>
        <taxon>Myrtaceae</taxon>
        <taxon>Myrtoideae</taxon>
        <taxon>Eucalypteae</taxon>
        <taxon>Eucalyptus</taxon>
    </lineage>
</organism>
<sequence length="80" mass="8756">MGPMSDSARAQQNFFDEILLLSPKVVKIVCNPASLIATQFAKAKPKLTATSCIPLQRCKGLQKKREGTLFSSYELLPPSC</sequence>
<proteinExistence type="predicted"/>
<dbReference type="InParanoid" id="A0A059CZ59"/>